<dbReference type="InterPro" id="IPR012340">
    <property type="entry name" value="NA-bd_OB-fold"/>
</dbReference>
<dbReference type="EMBL" id="BJUU01000039">
    <property type="protein sequence ID" value="GEK81668.1"/>
    <property type="molecule type" value="Genomic_DNA"/>
</dbReference>
<name>A0AA87RMK3_9MICO</name>
<keyword evidence="4" id="KW-1185">Reference proteome</keyword>
<comment type="caution">
    <text evidence="3">The sequence shown here is derived from an EMBL/GenBank/DDBJ whole genome shotgun (WGS) entry which is preliminary data.</text>
</comment>
<evidence type="ECO:0000313" key="3">
    <source>
        <dbReference type="EMBL" id="GEK81668.1"/>
    </source>
</evidence>
<dbReference type="PANTHER" id="PTHR34075:SF5">
    <property type="entry name" value="BLR3430 PROTEIN"/>
    <property type="match status" value="1"/>
</dbReference>
<proteinExistence type="predicted"/>
<organism evidence="3 4">
    <name type="scientific">Agrococcus baldri</name>
    <dbReference type="NCBI Taxonomy" id="153730"/>
    <lineage>
        <taxon>Bacteria</taxon>
        <taxon>Bacillati</taxon>
        <taxon>Actinomycetota</taxon>
        <taxon>Actinomycetes</taxon>
        <taxon>Micrococcales</taxon>
        <taxon>Microbacteriaceae</taxon>
        <taxon>Agrococcus</taxon>
    </lineage>
</organism>
<feature type="domain" description="ChsH2 rubredoxin-like zinc ribbon" evidence="2">
    <location>
        <begin position="22"/>
        <end position="58"/>
    </location>
</feature>
<dbReference type="AlphaFoldDB" id="A0AA87RMK3"/>
<dbReference type="InterPro" id="IPR052513">
    <property type="entry name" value="Thioester_dehydratase-like"/>
</dbReference>
<dbReference type="SUPFAM" id="SSF50249">
    <property type="entry name" value="Nucleic acid-binding proteins"/>
    <property type="match status" value="1"/>
</dbReference>
<dbReference type="Pfam" id="PF12172">
    <property type="entry name" value="zf-ChsH2"/>
    <property type="match status" value="1"/>
</dbReference>
<protein>
    <recommendedName>
        <fullName evidence="5">DNA-binding protein</fullName>
    </recommendedName>
</protein>
<accession>A0AA87RMK3</accession>
<evidence type="ECO:0000313" key="4">
    <source>
        <dbReference type="Proteomes" id="UP000321749"/>
    </source>
</evidence>
<evidence type="ECO:0000259" key="1">
    <source>
        <dbReference type="Pfam" id="PF01796"/>
    </source>
</evidence>
<dbReference type="PANTHER" id="PTHR34075">
    <property type="entry name" value="BLR3430 PROTEIN"/>
    <property type="match status" value="1"/>
</dbReference>
<sequence>MQTDTSPRFDLPTVEGDSEPWWSAIADGRLMVEVCNSCGSVHLYPRSMCPSCWSEDVELRESSGVGTLYAFSVVRMNDLPPFGERVPYVVGVVELAEGPRLMTNIVDVPVESVQIGMAVRFRARLLADGVSAPDFFPLSKEHAA</sequence>
<dbReference type="Pfam" id="PF01796">
    <property type="entry name" value="OB_ChsH2_C"/>
    <property type="match status" value="1"/>
</dbReference>
<dbReference type="Gene3D" id="6.10.30.10">
    <property type="match status" value="1"/>
</dbReference>
<dbReference type="RefSeq" id="WP_146797683.1">
    <property type="nucleotide sequence ID" value="NZ_BJUU01000039.1"/>
</dbReference>
<feature type="domain" description="ChsH2 C-terminal OB-fold" evidence="1">
    <location>
        <begin position="60"/>
        <end position="122"/>
    </location>
</feature>
<evidence type="ECO:0000259" key="2">
    <source>
        <dbReference type="Pfam" id="PF12172"/>
    </source>
</evidence>
<dbReference type="Proteomes" id="UP000321749">
    <property type="component" value="Unassembled WGS sequence"/>
</dbReference>
<dbReference type="InterPro" id="IPR002878">
    <property type="entry name" value="ChsH2_C"/>
</dbReference>
<dbReference type="InterPro" id="IPR022002">
    <property type="entry name" value="ChsH2_Znr"/>
</dbReference>
<gene>
    <name evidence="3" type="ORF">ABA31_30190</name>
</gene>
<evidence type="ECO:0008006" key="5">
    <source>
        <dbReference type="Google" id="ProtNLM"/>
    </source>
</evidence>
<reference evidence="3 4" key="1">
    <citation type="submission" date="2019-07" db="EMBL/GenBank/DDBJ databases">
        <title>Whole genome shotgun sequence of Agrococcus baldri NBRC 103055.</title>
        <authorList>
            <person name="Hosoyama A."/>
            <person name="Uohara A."/>
            <person name="Ohji S."/>
            <person name="Ichikawa N."/>
        </authorList>
    </citation>
    <scope>NUCLEOTIDE SEQUENCE [LARGE SCALE GENOMIC DNA]</scope>
    <source>
        <strain evidence="3 4">NBRC 103055</strain>
    </source>
</reference>